<feature type="chain" id="PRO_5016883607" description="Secreted protein" evidence="2">
    <location>
        <begin position="28"/>
        <end position="80"/>
    </location>
</feature>
<name>A0A368H0E1_ANCCA</name>
<comment type="caution">
    <text evidence="3">The sequence shown here is derived from an EMBL/GenBank/DDBJ whole genome shotgun (WGS) entry which is preliminary data.</text>
</comment>
<accession>A0A368H0E1</accession>
<evidence type="ECO:0008006" key="5">
    <source>
        <dbReference type="Google" id="ProtNLM"/>
    </source>
</evidence>
<proteinExistence type="predicted"/>
<sequence length="80" mass="8860">MPHSFSMFRPLLPVIIVVLVCSEIIGARVLEKQKDAEIPESLALDEGTTQFPEADEGMMPEENGEKILESSPEDSIKSMK</sequence>
<evidence type="ECO:0000256" key="2">
    <source>
        <dbReference type="SAM" id="SignalP"/>
    </source>
</evidence>
<dbReference type="AlphaFoldDB" id="A0A368H0E1"/>
<feature type="region of interest" description="Disordered" evidence="1">
    <location>
        <begin position="40"/>
        <end position="80"/>
    </location>
</feature>
<dbReference type="Proteomes" id="UP000252519">
    <property type="component" value="Unassembled WGS sequence"/>
</dbReference>
<dbReference type="EMBL" id="JOJR01000027">
    <property type="protein sequence ID" value="RCN50044.1"/>
    <property type="molecule type" value="Genomic_DNA"/>
</dbReference>
<feature type="compositionally biased region" description="Basic and acidic residues" evidence="1">
    <location>
        <begin position="63"/>
        <end position="80"/>
    </location>
</feature>
<keyword evidence="4" id="KW-1185">Reference proteome</keyword>
<organism evidence="3 4">
    <name type="scientific">Ancylostoma caninum</name>
    <name type="common">Dog hookworm</name>
    <dbReference type="NCBI Taxonomy" id="29170"/>
    <lineage>
        <taxon>Eukaryota</taxon>
        <taxon>Metazoa</taxon>
        <taxon>Ecdysozoa</taxon>
        <taxon>Nematoda</taxon>
        <taxon>Chromadorea</taxon>
        <taxon>Rhabditida</taxon>
        <taxon>Rhabditina</taxon>
        <taxon>Rhabditomorpha</taxon>
        <taxon>Strongyloidea</taxon>
        <taxon>Ancylostomatidae</taxon>
        <taxon>Ancylostomatinae</taxon>
        <taxon>Ancylostoma</taxon>
    </lineage>
</organism>
<evidence type="ECO:0000313" key="4">
    <source>
        <dbReference type="Proteomes" id="UP000252519"/>
    </source>
</evidence>
<feature type="signal peptide" evidence="2">
    <location>
        <begin position="1"/>
        <end position="27"/>
    </location>
</feature>
<evidence type="ECO:0000256" key="1">
    <source>
        <dbReference type="SAM" id="MobiDB-lite"/>
    </source>
</evidence>
<keyword evidence="2" id="KW-0732">Signal</keyword>
<evidence type="ECO:0000313" key="3">
    <source>
        <dbReference type="EMBL" id="RCN50044.1"/>
    </source>
</evidence>
<gene>
    <name evidence="3" type="ORF">ANCCAN_03874</name>
</gene>
<protein>
    <recommendedName>
        <fullName evidence="5">Secreted protein</fullName>
    </recommendedName>
</protein>
<reference evidence="3 4" key="1">
    <citation type="submission" date="2014-10" db="EMBL/GenBank/DDBJ databases">
        <title>Draft genome of the hookworm Ancylostoma caninum.</title>
        <authorList>
            <person name="Mitreva M."/>
        </authorList>
    </citation>
    <scope>NUCLEOTIDE SEQUENCE [LARGE SCALE GENOMIC DNA]</scope>
    <source>
        <strain evidence="3 4">Baltimore</strain>
    </source>
</reference>